<feature type="region of interest" description="Disordered" evidence="1">
    <location>
        <begin position="1"/>
        <end position="50"/>
    </location>
</feature>
<name>A0A0C2S457_AMAMK</name>
<evidence type="ECO:0000313" key="3">
    <source>
        <dbReference type="Proteomes" id="UP000054549"/>
    </source>
</evidence>
<dbReference type="HOGENOM" id="CLU_2235892_0_0_1"/>
<keyword evidence="3" id="KW-1185">Reference proteome</keyword>
<evidence type="ECO:0000313" key="2">
    <source>
        <dbReference type="EMBL" id="KIL57460.1"/>
    </source>
</evidence>
<dbReference type="EMBL" id="KN818369">
    <property type="protein sequence ID" value="KIL57460.1"/>
    <property type="molecule type" value="Genomic_DNA"/>
</dbReference>
<accession>A0A0C2S457</accession>
<dbReference type="AlphaFoldDB" id="A0A0C2S457"/>
<proteinExistence type="predicted"/>
<dbReference type="InParanoid" id="A0A0C2S457"/>
<gene>
    <name evidence="2" type="ORF">M378DRAFT_16249</name>
</gene>
<sequence>MSTGTVDVPSLSQQAAKSSKSSSNRKHLMSNEMVEEQLVNSTKKTKKSWKSEIEIKPTTTQAVTQALSTNTPSPPIVVDDDDEHIFVPHIVKRAPKQMVWLVTHL</sequence>
<feature type="compositionally biased region" description="Low complexity" evidence="1">
    <location>
        <begin position="12"/>
        <end position="22"/>
    </location>
</feature>
<organism evidence="2 3">
    <name type="scientific">Amanita muscaria (strain Koide BX008)</name>
    <dbReference type="NCBI Taxonomy" id="946122"/>
    <lineage>
        <taxon>Eukaryota</taxon>
        <taxon>Fungi</taxon>
        <taxon>Dikarya</taxon>
        <taxon>Basidiomycota</taxon>
        <taxon>Agaricomycotina</taxon>
        <taxon>Agaricomycetes</taxon>
        <taxon>Agaricomycetidae</taxon>
        <taxon>Agaricales</taxon>
        <taxon>Pluteineae</taxon>
        <taxon>Amanitaceae</taxon>
        <taxon>Amanita</taxon>
    </lineage>
</organism>
<reference evidence="2 3" key="1">
    <citation type="submission" date="2014-04" db="EMBL/GenBank/DDBJ databases">
        <title>Evolutionary Origins and Diversification of the Mycorrhizal Mutualists.</title>
        <authorList>
            <consortium name="DOE Joint Genome Institute"/>
            <consortium name="Mycorrhizal Genomics Consortium"/>
            <person name="Kohler A."/>
            <person name="Kuo A."/>
            <person name="Nagy L.G."/>
            <person name="Floudas D."/>
            <person name="Copeland A."/>
            <person name="Barry K.W."/>
            <person name="Cichocki N."/>
            <person name="Veneault-Fourrey C."/>
            <person name="LaButti K."/>
            <person name="Lindquist E.A."/>
            <person name="Lipzen A."/>
            <person name="Lundell T."/>
            <person name="Morin E."/>
            <person name="Murat C."/>
            <person name="Riley R."/>
            <person name="Ohm R."/>
            <person name="Sun H."/>
            <person name="Tunlid A."/>
            <person name="Henrissat B."/>
            <person name="Grigoriev I.V."/>
            <person name="Hibbett D.S."/>
            <person name="Martin F."/>
        </authorList>
    </citation>
    <scope>NUCLEOTIDE SEQUENCE [LARGE SCALE GENOMIC DNA]</scope>
    <source>
        <strain evidence="2 3">Koide BX008</strain>
    </source>
</reference>
<dbReference type="Proteomes" id="UP000054549">
    <property type="component" value="Unassembled WGS sequence"/>
</dbReference>
<protein>
    <submittedName>
        <fullName evidence="2">Uncharacterized protein</fullName>
    </submittedName>
</protein>
<evidence type="ECO:0000256" key="1">
    <source>
        <dbReference type="SAM" id="MobiDB-lite"/>
    </source>
</evidence>